<gene>
    <name evidence="2" type="ordered locus">SL003B_2219</name>
</gene>
<reference evidence="2 3" key="1">
    <citation type="journal article" date="2011" name="J. Bacteriol.">
        <title>Complete genome sequence of Polymorphum gilvum SL003B-26A1T, a crude oil-degrading bacterium from oil-polluted saline soil.</title>
        <authorList>
            <person name="Li S.G."/>
            <person name="Tang Y.Q."/>
            <person name="Nie Y."/>
            <person name="Cai M."/>
            <person name="Wu X.L."/>
        </authorList>
    </citation>
    <scope>NUCLEOTIDE SEQUENCE [LARGE SCALE GENOMIC DNA]</scope>
    <source>
        <strain evidence="3">LMG 25793 / CGMCC 1.9160 / SL003B-26A1</strain>
    </source>
</reference>
<keyword evidence="3" id="KW-1185">Reference proteome</keyword>
<dbReference type="HOGENOM" id="CLU_2047518_0_0_5"/>
<dbReference type="OrthoDB" id="7677493at2"/>
<accession>F2IZR8</accession>
<keyword evidence="1" id="KW-1133">Transmembrane helix</keyword>
<dbReference type="RefSeq" id="WP_013652962.1">
    <property type="nucleotide sequence ID" value="NC_015259.1"/>
</dbReference>
<evidence type="ECO:0000313" key="2">
    <source>
        <dbReference type="EMBL" id="ADZ70644.1"/>
    </source>
</evidence>
<protein>
    <submittedName>
        <fullName evidence="2">Uncharacterized protein</fullName>
    </submittedName>
</protein>
<dbReference type="Proteomes" id="UP000008130">
    <property type="component" value="Chromosome"/>
</dbReference>
<dbReference type="KEGG" id="pgv:SL003B_2219"/>
<sequence length="120" mass="12101">MTTFETIGLGAARTDGQSRSEFNRLVWISAAFAAAILAVIASAALAFPPSASAGDAAAKANRLDGALPASCSGQAWGAWSPDCLAALTGNTSLRPVGTVTVEQRPAGENVSVLMRLPANG</sequence>
<keyword evidence="1" id="KW-0472">Membrane</keyword>
<keyword evidence="1" id="KW-0812">Transmembrane</keyword>
<proteinExistence type="predicted"/>
<feature type="transmembrane region" description="Helical" evidence="1">
    <location>
        <begin position="25"/>
        <end position="47"/>
    </location>
</feature>
<dbReference type="EMBL" id="CP002568">
    <property type="protein sequence ID" value="ADZ70644.1"/>
    <property type="molecule type" value="Genomic_DNA"/>
</dbReference>
<dbReference type="AlphaFoldDB" id="F2IZR8"/>
<evidence type="ECO:0000313" key="3">
    <source>
        <dbReference type="Proteomes" id="UP000008130"/>
    </source>
</evidence>
<evidence type="ECO:0000256" key="1">
    <source>
        <dbReference type="SAM" id="Phobius"/>
    </source>
</evidence>
<organism evidence="2 3">
    <name type="scientific">Polymorphum gilvum (strain LMG 25793 / CGMCC 1.9160 / SL003B-26A1)</name>
    <dbReference type="NCBI Taxonomy" id="991905"/>
    <lineage>
        <taxon>Bacteria</taxon>
        <taxon>Pseudomonadati</taxon>
        <taxon>Pseudomonadota</taxon>
        <taxon>Alphaproteobacteria</taxon>
        <taxon>Rhodobacterales</taxon>
        <taxon>Paracoccaceae</taxon>
        <taxon>Polymorphum</taxon>
    </lineage>
</organism>
<name>F2IZR8_POLGS</name>
<dbReference type="eggNOG" id="ENOG502ZJA6">
    <property type="taxonomic scope" value="Bacteria"/>
</dbReference>